<dbReference type="EMBL" id="JBGBPQ010000002">
    <property type="protein sequence ID" value="KAL1528650.1"/>
    <property type="molecule type" value="Genomic_DNA"/>
</dbReference>
<dbReference type="PANTHER" id="PTHR10845">
    <property type="entry name" value="REGULATOR OF G PROTEIN SIGNALING"/>
    <property type="match status" value="1"/>
</dbReference>
<keyword evidence="2" id="KW-1133">Transmembrane helix</keyword>
<protein>
    <recommendedName>
        <fullName evidence="3">RGS domain-containing protein</fullName>
    </recommendedName>
</protein>
<dbReference type="InterPro" id="IPR024079">
    <property type="entry name" value="MetalloPept_cat_dom_sf"/>
</dbReference>
<evidence type="ECO:0000313" key="4">
    <source>
        <dbReference type="EMBL" id="KAL1528650.1"/>
    </source>
</evidence>
<dbReference type="SUPFAM" id="SSF48097">
    <property type="entry name" value="Regulator of G-protein signaling, RGS"/>
    <property type="match status" value="1"/>
</dbReference>
<dbReference type="CDD" id="cd07440">
    <property type="entry name" value="RGS"/>
    <property type="match status" value="1"/>
</dbReference>
<comment type="caution">
    <text evidence="4">The sequence shown here is derived from an EMBL/GenBank/DDBJ whole genome shotgun (WGS) entry which is preliminary data.</text>
</comment>
<accession>A0AB34K3N5</accession>
<dbReference type="AlphaFoldDB" id="A0AB34K3N5"/>
<keyword evidence="5" id="KW-1185">Reference proteome</keyword>
<dbReference type="PROSITE" id="PS50132">
    <property type="entry name" value="RGS"/>
    <property type="match status" value="1"/>
</dbReference>
<keyword evidence="2" id="KW-0472">Membrane</keyword>
<dbReference type="SUPFAM" id="SSF55486">
    <property type="entry name" value="Metalloproteases ('zincins'), catalytic domain"/>
    <property type="match status" value="2"/>
</dbReference>
<evidence type="ECO:0000256" key="2">
    <source>
        <dbReference type="SAM" id="Phobius"/>
    </source>
</evidence>
<dbReference type="Proteomes" id="UP001515480">
    <property type="component" value="Unassembled WGS sequence"/>
</dbReference>
<dbReference type="Gene3D" id="3.40.390.10">
    <property type="entry name" value="Collagenase (Catalytic Domain)"/>
    <property type="match status" value="1"/>
</dbReference>
<evidence type="ECO:0000259" key="3">
    <source>
        <dbReference type="PROSITE" id="PS50132"/>
    </source>
</evidence>
<feature type="transmembrane region" description="Helical" evidence="2">
    <location>
        <begin position="245"/>
        <end position="271"/>
    </location>
</feature>
<dbReference type="SMART" id="SM00315">
    <property type="entry name" value="RGS"/>
    <property type="match status" value="1"/>
</dbReference>
<reference evidence="4 5" key="1">
    <citation type="journal article" date="2024" name="Science">
        <title>Giant polyketide synthase enzymes in the biosynthesis of giant marine polyether toxins.</title>
        <authorList>
            <person name="Fallon T.R."/>
            <person name="Shende V.V."/>
            <person name="Wierzbicki I.H."/>
            <person name="Pendleton A.L."/>
            <person name="Watervoot N.F."/>
            <person name="Auber R.P."/>
            <person name="Gonzalez D.J."/>
            <person name="Wisecaver J.H."/>
            <person name="Moore B.S."/>
        </authorList>
    </citation>
    <scope>NUCLEOTIDE SEQUENCE [LARGE SCALE GENOMIC DNA]</scope>
    <source>
        <strain evidence="4 5">12B1</strain>
    </source>
</reference>
<dbReference type="InterPro" id="IPR016137">
    <property type="entry name" value="RGS"/>
</dbReference>
<dbReference type="InterPro" id="IPR044926">
    <property type="entry name" value="RGS_subdomain_2"/>
</dbReference>
<name>A0AB34K3N5_PRYPA</name>
<feature type="transmembrane region" description="Helical" evidence="2">
    <location>
        <begin position="447"/>
        <end position="472"/>
    </location>
</feature>
<dbReference type="InterPro" id="IPR036305">
    <property type="entry name" value="RGS_sf"/>
</dbReference>
<feature type="compositionally biased region" description="Polar residues" evidence="1">
    <location>
        <begin position="564"/>
        <end position="575"/>
    </location>
</feature>
<dbReference type="Pfam" id="PF00615">
    <property type="entry name" value="RGS"/>
    <property type="match status" value="1"/>
</dbReference>
<feature type="region of interest" description="Disordered" evidence="1">
    <location>
        <begin position="543"/>
        <end position="581"/>
    </location>
</feature>
<gene>
    <name evidence="4" type="ORF">AB1Y20_009988</name>
</gene>
<feature type="domain" description="RGS" evidence="3">
    <location>
        <begin position="590"/>
        <end position="706"/>
    </location>
</feature>
<proteinExistence type="predicted"/>
<sequence length="717" mass="78894">MANRSNGRALLTQKSARRERGEASATPPPTRALRCTLLLTVLASARGFVLSPSNVTLSSGLPGSSYRWTTPSSLSSSDGLGKGLAYVLDPSFCDQMVPLFPENEGMLGLVQFVDCSELKAAIGRAMSTWSANHQLITFTDISDTATCVDQISGALTDTCPWEMFFTSASGDANSGLAAFVVNARASSFDTTPPWYQQNVRSPAGVLFTQVDQMRRSNLTLQRHICWYLDPTFCASMSGMGDGGKVFLRLVLFTAFAFALIRIFVLLVYVALCLCCVRTSDGDLDSPSKLKCEPSPVSWGYSACADYIAQLSPCGLFLTVVCAVFPLIFYDRIYLPCEECYDFESVVAHEIGHVLGFGHPDEYPSNNLGAKASCLINNATCRDPFSCAELSAYPSDRVNSIMHSISRVAPETCLFQQDLEGLHMLYPVCDDLMPPAPLCNKSIQLSGWLRLAIVTGFPVGLALLLIVVPITCFHNRDRRMIQRLSDEVDILSEDPQQEQLQKIRKMLSRHRLMSGIAPRKRGKASVRDAMKRSMNRLPIRSVDDVAMSPRTGTSHGAAGAEPTDKSSQVFPVTNVSDQDDLSVEDVDPGLTLEQVFDDDEARAVFQNFLQKEQAEDLLLFWQEVHAFHGRWEGYGSGEKADALRENDADEVIAAYLNDGSSHQVCAGDARVKALIDGTYTRKDMFDELQADVYAKLNNEVFPRFLNSSEGGHLVKRKQ</sequence>
<feature type="region of interest" description="Disordered" evidence="1">
    <location>
        <begin position="1"/>
        <end position="29"/>
    </location>
</feature>
<evidence type="ECO:0000313" key="5">
    <source>
        <dbReference type="Proteomes" id="UP001515480"/>
    </source>
</evidence>
<dbReference type="PANTHER" id="PTHR10845:SF192">
    <property type="entry name" value="DOUBLE HIT, ISOFORM B"/>
    <property type="match status" value="1"/>
</dbReference>
<evidence type="ECO:0000256" key="1">
    <source>
        <dbReference type="SAM" id="MobiDB-lite"/>
    </source>
</evidence>
<organism evidence="4 5">
    <name type="scientific">Prymnesium parvum</name>
    <name type="common">Toxic golden alga</name>
    <dbReference type="NCBI Taxonomy" id="97485"/>
    <lineage>
        <taxon>Eukaryota</taxon>
        <taxon>Haptista</taxon>
        <taxon>Haptophyta</taxon>
        <taxon>Prymnesiophyceae</taxon>
        <taxon>Prymnesiales</taxon>
        <taxon>Prymnesiaceae</taxon>
        <taxon>Prymnesium</taxon>
    </lineage>
</organism>
<dbReference type="Gene3D" id="1.10.167.10">
    <property type="entry name" value="Regulator of G-protein Signalling 4, domain 2"/>
    <property type="match status" value="1"/>
</dbReference>
<dbReference type="GO" id="GO:0008237">
    <property type="term" value="F:metallopeptidase activity"/>
    <property type="evidence" value="ECO:0007669"/>
    <property type="project" value="InterPro"/>
</dbReference>
<keyword evidence="2" id="KW-0812">Transmembrane</keyword>